<gene>
    <name evidence="4" type="primary">pccB</name>
    <name evidence="4" type="ORF">HMPREF9004_1072</name>
</gene>
<dbReference type="PROSITE" id="PS50980">
    <property type="entry name" value="COA_CT_NTER"/>
    <property type="match status" value="1"/>
</dbReference>
<dbReference type="HOGENOM" id="CLU_018822_6_2_11"/>
<comment type="caution">
    <text evidence="4">The sequence shown here is derived from an EMBL/GenBank/DDBJ whole genome shotgun (WGS) entry which is preliminary data.</text>
</comment>
<feature type="compositionally biased region" description="Polar residues" evidence="1">
    <location>
        <begin position="8"/>
        <end position="20"/>
    </location>
</feature>
<dbReference type="InterPro" id="IPR051047">
    <property type="entry name" value="AccD/PCCB"/>
</dbReference>
<proteinExistence type="predicted"/>
<dbReference type="GO" id="GO:0009317">
    <property type="term" value="C:acetyl-CoA carboxylase complex"/>
    <property type="evidence" value="ECO:0007669"/>
    <property type="project" value="InterPro"/>
</dbReference>
<evidence type="ECO:0000313" key="5">
    <source>
        <dbReference type="Proteomes" id="UP000013015"/>
    </source>
</evidence>
<feature type="domain" description="CoA carboxyltransferase N-terminal" evidence="2">
    <location>
        <begin position="63"/>
        <end position="316"/>
    </location>
</feature>
<name>N6X3H3_9ACTO</name>
<dbReference type="EC" id="6.4.1.3" evidence="4"/>
<dbReference type="InterPro" id="IPR000438">
    <property type="entry name" value="Acetyl_CoA_COase_Trfase_b_su"/>
</dbReference>
<evidence type="ECO:0000256" key="1">
    <source>
        <dbReference type="SAM" id="MobiDB-lite"/>
    </source>
</evidence>
<dbReference type="InterPro" id="IPR034733">
    <property type="entry name" value="AcCoA_carboxyl_beta"/>
</dbReference>
<dbReference type="InterPro" id="IPR011763">
    <property type="entry name" value="COA_CT_C"/>
</dbReference>
<dbReference type="Gene3D" id="3.90.226.10">
    <property type="entry name" value="2-enoyl-CoA Hydratase, Chain A, domain 1"/>
    <property type="match status" value="2"/>
</dbReference>
<dbReference type="PRINTS" id="PR01070">
    <property type="entry name" value="ACCCTRFRASEB"/>
</dbReference>
<protein>
    <submittedName>
        <fullName evidence="4">Propionyl-CoA carboxylase</fullName>
        <ecNumber evidence="4">6.4.1.3</ecNumber>
    </submittedName>
</protein>
<sequence>MSPEIPAPNSSPADEPTQATDKPVEATVDTAAQASAPQDAQTAQVAQTPMLHPLQAPASDSAPETVTVSRQNFIERNREIVDAAEERARSRQHPHGRRTARERIAELLDENSFAELNRFAGGDMTKGSLGSAVITGLGSIDGRPVAVYAQDFSIMGGTLGEVEGDKILHLMDRALSLRIPIIALLDSGGARIQEGVTALAQYGRIFKKTSECSGVVPQISVILGPCAGGAVYGPALTDFIIMTRKSSYMFVTGPSVVKAATGEEIAAEDLGGGDLHNSISGVAHFLAEDEEEALDYARTLLSYFPSNCEEEPPLFAYDPALSEPQNARRVGELVPESPKQAYDMVEVIEAIADNEEFLEVQPLFAPSVLIGFASFEGHPAGVVASQPLADAGTLDVDASEKAARFVQFCDAFGLPVVTLVDVPGYRPGSEQERAGIIRRGAKLITAYANATVPLVTVIIRKAFGGAYIVMGSKSLGADVNFSWPASQIAVMGSEGAVDIVFRRQLAEAGAQGRDVAEQRAHYQRLYEQTAVNPNLSLHGGQLDGLIEPGRTREAISRSLRVLARKRRNINSPRIHDNAPM</sequence>
<dbReference type="STRING" id="888050.HMPREF9004_1072"/>
<dbReference type="GO" id="GO:0003989">
    <property type="term" value="F:acetyl-CoA carboxylase activity"/>
    <property type="evidence" value="ECO:0007669"/>
    <property type="project" value="InterPro"/>
</dbReference>
<organism evidence="4 5">
    <name type="scientific">Schaalia cardiffensis F0333</name>
    <dbReference type="NCBI Taxonomy" id="888050"/>
    <lineage>
        <taxon>Bacteria</taxon>
        <taxon>Bacillati</taxon>
        <taxon>Actinomycetota</taxon>
        <taxon>Actinomycetes</taxon>
        <taxon>Actinomycetales</taxon>
        <taxon>Actinomycetaceae</taxon>
        <taxon>Schaalia</taxon>
    </lineage>
</organism>
<evidence type="ECO:0000259" key="3">
    <source>
        <dbReference type="PROSITE" id="PS50989"/>
    </source>
</evidence>
<dbReference type="eggNOG" id="COG4799">
    <property type="taxonomic scope" value="Bacteria"/>
</dbReference>
<feature type="domain" description="CoA carboxyltransferase C-terminal" evidence="3">
    <location>
        <begin position="319"/>
        <end position="561"/>
    </location>
</feature>
<dbReference type="PROSITE" id="PS50989">
    <property type="entry name" value="COA_CT_CTER"/>
    <property type="match status" value="1"/>
</dbReference>
<keyword evidence="4" id="KW-0436">Ligase</keyword>
<reference evidence="4 5" key="1">
    <citation type="submission" date="2013-03" db="EMBL/GenBank/DDBJ databases">
        <title>Reference genome for the Human Microbiome Project.</title>
        <authorList>
            <person name="Aqrawi P."/>
            <person name="Ayvaz T."/>
            <person name="Bess C."/>
            <person name="Blankenburg K."/>
            <person name="Coyle M."/>
            <person name="Deng J."/>
            <person name="Forbes L."/>
            <person name="Fowler G."/>
            <person name="Francisco L."/>
            <person name="Fu Q."/>
            <person name="Gibbs R."/>
            <person name="Gross S."/>
            <person name="Gubbala S."/>
            <person name="Hale W."/>
            <person name="Hemphill L."/>
            <person name="Highlander S."/>
            <person name="Hirani K."/>
            <person name="Jackson L."/>
            <person name="Jakkamsetti A."/>
            <person name="Javaid M."/>
            <person name="Jayaseelan J.C."/>
            <person name="Jiang H."/>
            <person name="Joshi V."/>
            <person name="Korchina V."/>
            <person name="Kovar C."/>
            <person name="Lara F."/>
            <person name="Lee S."/>
            <person name="Liu Y."/>
            <person name="Mata R."/>
            <person name="Mathew T."/>
            <person name="Munidasa M."/>
            <person name="Muzny D."/>
            <person name="Nazareth L."/>
            <person name="Ngo R."/>
            <person name="Nguyen L."/>
            <person name="Nguyen N."/>
            <person name="Okwuonu G."/>
            <person name="Ongeri F."/>
            <person name="Palculict T."/>
            <person name="Patil S."/>
            <person name="Petrosino J."/>
            <person name="Pham C."/>
            <person name="Pham P."/>
            <person name="Pu L.-L."/>
            <person name="Qin X."/>
            <person name="Qu J."/>
            <person name="Reid J."/>
            <person name="Ross M."/>
            <person name="Ruth R."/>
            <person name="Saada N."/>
            <person name="San Lucas F."/>
            <person name="Santibanez J."/>
            <person name="Shang Y."/>
            <person name="Simmons D."/>
            <person name="Song X.-Z."/>
            <person name="Tang L.-Y."/>
            <person name="Thornton R."/>
            <person name="Warren J."/>
            <person name="Weissenberger G."/>
            <person name="Wilczek-Boney K."/>
            <person name="Worley K."/>
            <person name="Youmans B."/>
            <person name="Zhang J."/>
            <person name="Zhang L."/>
            <person name="Zhao Z."/>
            <person name="Zhou C."/>
            <person name="Zhu D."/>
            <person name="Zhu Y."/>
        </authorList>
    </citation>
    <scope>NUCLEOTIDE SEQUENCE [LARGE SCALE GENOMIC DNA]</scope>
    <source>
        <strain evidence="4 5">F0333</strain>
    </source>
</reference>
<accession>N6X3H3</accession>
<dbReference type="EMBL" id="AQHZ01000016">
    <property type="protein sequence ID" value="ENO18211.1"/>
    <property type="molecule type" value="Genomic_DNA"/>
</dbReference>
<dbReference type="GO" id="GO:0004658">
    <property type="term" value="F:propionyl-CoA carboxylase activity"/>
    <property type="evidence" value="ECO:0007669"/>
    <property type="project" value="UniProtKB-EC"/>
</dbReference>
<evidence type="ECO:0000313" key="4">
    <source>
        <dbReference type="EMBL" id="ENO18211.1"/>
    </source>
</evidence>
<dbReference type="InterPro" id="IPR029045">
    <property type="entry name" value="ClpP/crotonase-like_dom_sf"/>
</dbReference>
<dbReference type="Pfam" id="PF01039">
    <property type="entry name" value="Carboxyl_trans"/>
    <property type="match status" value="1"/>
</dbReference>
<feature type="compositionally biased region" description="Polar residues" evidence="1">
    <location>
        <begin position="30"/>
        <end position="45"/>
    </location>
</feature>
<dbReference type="GO" id="GO:0006633">
    <property type="term" value="P:fatty acid biosynthetic process"/>
    <property type="evidence" value="ECO:0007669"/>
    <property type="project" value="InterPro"/>
</dbReference>
<evidence type="ECO:0000259" key="2">
    <source>
        <dbReference type="PROSITE" id="PS50980"/>
    </source>
</evidence>
<keyword evidence="5" id="KW-1185">Reference proteome</keyword>
<dbReference type="PATRIC" id="fig|888050.3.peg.1018"/>
<dbReference type="PANTHER" id="PTHR43842:SF2">
    <property type="entry name" value="PROPIONYL-COA CARBOXYLASE BETA CHAIN, MITOCHONDRIAL"/>
    <property type="match status" value="1"/>
</dbReference>
<dbReference type="PANTHER" id="PTHR43842">
    <property type="entry name" value="PROPIONYL-COA CARBOXYLASE BETA CHAIN"/>
    <property type="match status" value="1"/>
</dbReference>
<dbReference type="SUPFAM" id="SSF52096">
    <property type="entry name" value="ClpP/crotonase"/>
    <property type="match status" value="2"/>
</dbReference>
<dbReference type="InterPro" id="IPR011762">
    <property type="entry name" value="COA_CT_N"/>
</dbReference>
<dbReference type="AlphaFoldDB" id="N6X3H3"/>
<dbReference type="Proteomes" id="UP000013015">
    <property type="component" value="Unassembled WGS sequence"/>
</dbReference>
<feature type="region of interest" description="Disordered" evidence="1">
    <location>
        <begin position="1"/>
        <end position="45"/>
    </location>
</feature>